<evidence type="ECO:0000313" key="4">
    <source>
        <dbReference type="Proteomes" id="UP000694865"/>
    </source>
</evidence>
<feature type="transmembrane region" description="Helical" evidence="2">
    <location>
        <begin position="462"/>
        <end position="485"/>
    </location>
</feature>
<feature type="transmembrane region" description="Helical" evidence="2">
    <location>
        <begin position="497"/>
        <end position="516"/>
    </location>
</feature>
<comment type="subcellular location">
    <subcellularLocation>
        <location evidence="1">Membrane</location>
        <topology evidence="1">Multi-pass membrane protein</topology>
    </subcellularLocation>
</comment>
<feature type="transmembrane region" description="Helical" evidence="2">
    <location>
        <begin position="130"/>
        <end position="154"/>
    </location>
</feature>
<dbReference type="Proteomes" id="UP000694865">
    <property type="component" value="Unplaced"/>
</dbReference>
<feature type="domain" description="Major facilitator superfamily (MFS) profile" evidence="3">
    <location>
        <begin position="69"/>
        <end position="523"/>
    </location>
</feature>
<evidence type="ECO:0000313" key="5">
    <source>
        <dbReference type="RefSeq" id="XP_006816430.1"/>
    </source>
</evidence>
<dbReference type="Pfam" id="PF07690">
    <property type="entry name" value="MFS_1"/>
    <property type="match status" value="1"/>
</dbReference>
<dbReference type="InterPro" id="IPR050327">
    <property type="entry name" value="Proton-linked_MCT"/>
</dbReference>
<feature type="transmembrane region" description="Helical" evidence="2">
    <location>
        <begin position="367"/>
        <end position="386"/>
    </location>
</feature>
<dbReference type="CDD" id="cd17352">
    <property type="entry name" value="MFS_MCT_SLC16"/>
    <property type="match status" value="1"/>
</dbReference>
<name>A0ABM0M8T9_SACKO</name>
<dbReference type="PANTHER" id="PTHR11360">
    <property type="entry name" value="MONOCARBOXYLATE TRANSPORTER"/>
    <property type="match status" value="1"/>
</dbReference>
<feature type="transmembrane region" description="Helical" evidence="2">
    <location>
        <begin position="398"/>
        <end position="421"/>
    </location>
</feature>
<accession>A0ABM0M8T9</accession>
<evidence type="ECO:0000256" key="1">
    <source>
        <dbReference type="ARBA" id="ARBA00004141"/>
    </source>
</evidence>
<protein>
    <submittedName>
        <fullName evidence="5">Monocarboxylate transporter 12-like</fullName>
    </submittedName>
</protein>
<dbReference type="GeneID" id="102802013"/>
<evidence type="ECO:0000259" key="3">
    <source>
        <dbReference type="PROSITE" id="PS50850"/>
    </source>
</evidence>
<feature type="transmembrane region" description="Helical" evidence="2">
    <location>
        <begin position="96"/>
        <end position="118"/>
    </location>
</feature>
<dbReference type="PANTHER" id="PTHR11360:SF284">
    <property type="entry name" value="EG:103B4.3 PROTEIN-RELATED"/>
    <property type="match status" value="1"/>
</dbReference>
<dbReference type="InterPro" id="IPR011701">
    <property type="entry name" value="MFS"/>
</dbReference>
<dbReference type="SUPFAM" id="SSF103473">
    <property type="entry name" value="MFS general substrate transporter"/>
    <property type="match status" value="1"/>
</dbReference>
<feature type="transmembrane region" description="Helical" evidence="2">
    <location>
        <begin position="64"/>
        <end position="84"/>
    </location>
</feature>
<keyword evidence="2" id="KW-0472">Membrane</keyword>
<keyword evidence="4" id="KW-1185">Reference proteome</keyword>
<sequence>MSFLAHSTKVADNETTIAFDTVKRSLVAIKKHNMTIMRIKKKTVTKTTLSTPTILYEDDPPDGGWGWVVVMAAHFALLLSQGSLTGFGPFIVNLQLHFGCGASEIAGVSGTALFVTLATGPVASALNCWFGCRVVVMAGGIISTIGIFISSLAIDVSHLYVSYGIVTGFGYGLVSTPSVAFIARYFKRKYALANGIVFSGFAIGWIALPQVYQLLINQFGWRNALMCVGAMDAHICICGALFRPPPQRIITGGEHILDSDTDEERGPDAALTWNDVNVTLNPAFDAQLQNNVTVPTEIVVEEIRNVHCCSCVNFKDTQCCKFLSNFIDFALFCNPLFILMAVAYFVIAVGFYPTVLFLVPRAESFGIPYPLPTTLMTITGAVSLIGRAGHGVVIDSGLLSSARALAISIFICGFINILSYFCEKYTGLAILYGVFGLANGVYHPLLAVTLKDFVGVAKLPSALGFCNLCHGLGALIGPPITGWIFDNSQDYRYCYCFSGLILCLSALLLFSGPILIRRRSAREIKLTEQTPEYATDSDSTPVLQLVTVV</sequence>
<reference evidence="5" key="1">
    <citation type="submission" date="2025-08" db="UniProtKB">
        <authorList>
            <consortium name="RefSeq"/>
        </authorList>
    </citation>
    <scope>IDENTIFICATION</scope>
    <source>
        <tissue evidence="5">Testes</tissue>
    </source>
</reference>
<gene>
    <name evidence="5" type="primary">LOC102802013</name>
</gene>
<evidence type="ECO:0000256" key="2">
    <source>
        <dbReference type="SAM" id="Phobius"/>
    </source>
</evidence>
<dbReference type="Gene3D" id="1.20.1250.20">
    <property type="entry name" value="MFS general substrate transporter like domains"/>
    <property type="match status" value="2"/>
</dbReference>
<keyword evidence="2" id="KW-0812">Transmembrane</keyword>
<dbReference type="InterPro" id="IPR020846">
    <property type="entry name" value="MFS_dom"/>
</dbReference>
<dbReference type="PROSITE" id="PS50850">
    <property type="entry name" value="MFS"/>
    <property type="match status" value="1"/>
</dbReference>
<feature type="transmembrane region" description="Helical" evidence="2">
    <location>
        <begin position="160"/>
        <end position="183"/>
    </location>
</feature>
<dbReference type="InterPro" id="IPR036259">
    <property type="entry name" value="MFS_trans_sf"/>
</dbReference>
<feature type="transmembrane region" description="Helical" evidence="2">
    <location>
        <begin position="427"/>
        <end position="450"/>
    </location>
</feature>
<proteinExistence type="predicted"/>
<organism evidence="4 5">
    <name type="scientific">Saccoglossus kowalevskii</name>
    <name type="common">Acorn worm</name>
    <dbReference type="NCBI Taxonomy" id="10224"/>
    <lineage>
        <taxon>Eukaryota</taxon>
        <taxon>Metazoa</taxon>
        <taxon>Hemichordata</taxon>
        <taxon>Enteropneusta</taxon>
        <taxon>Harrimaniidae</taxon>
        <taxon>Saccoglossus</taxon>
    </lineage>
</organism>
<dbReference type="RefSeq" id="XP_006816430.1">
    <property type="nucleotide sequence ID" value="XM_006816367.1"/>
</dbReference>
<feature type="transmembrane region" description="Helical" evidence="2">
    <location>
        <begin position="190"/>
        <end position="208"/>
    </location>
</feature>
<keyword evidence="2" id="KW-1133">Transmembrane helix</keyword>
<feature type="transmembrane region" description="Helical" evidence="2">
    <location>
        <begin position="331"/>
        <end position="355"/>
    </location>
</feature>